<dbReference type="PANTHER" id="PTHR46376:SF1">
    <property type="entry name" value="LEUCINE-ZIPPER-LIKE TRANSCRIPTIONAL REGULATOR 1"/>
    <property type="match status" value="1"/>
</dbReference>
<protein>
    <submittedName>
        <fullName evidence="3">Uncharacterized protein</fullName>
    </submittedName>
</protein>
<accession>A0ABP0FXK1</accession>
<evidence type="ECO:0000256" key="1">
    <source>
        <dbReference type="ARBA" id="ARBA00022441"/>
    </source>
</evidence>
<name>A0ABP0FXK1_CLALP</name>
<keyword evidence="2" id="KW-0677">Repeat</keyword>
<sequence length="686" mass="78142">MRLFGNGCFVPELNGDVCPLSHFYSWEFVNCKGRAPLQRHQHVICLSGRNLYMYGGRSANGTQSDFWKYELDTGCWSVIDAVGDVPPPLEGHTIVEFEGQLYMFGGEMCFISPKDVPLWVYNPKLSTWNKRQHCDKTPIGRREHVAVIYQNDMYIHGGYIDLKGPTGSMWKYSFRKKKWNMVKAVSSGNGPLPRYKHAAIVYDDIMWMCGGLMGITAKNETQVWTWDFFTSSWSQIRTKCVPYQLFNHSVSLVDSDVYVFGGNQENGQPCSHLWKVSMKAVYGRYAQTWHKCLCKDKVTPLPSTNHCLVLLPDFQLNDLIVADHSPTMEDVVKFESLPTKPEEENSDDNRFSCGLKSLTITNYLDQKGLTFIDSKSYTKTESSDSLSEDKFEQNKAIDLYLNSAQNVSTDSNGTHQYHVHHDSKQCLLNETTKNGRNTRKTASSNYANEIIDKNVACLEVVSGINDDPFLHCKEKCSLLGFNVDHNEITHNTKSVTTTPNRLSFGDSLLPGYSYQHEKQSSNLSNCSDPDYAHVNPAFLDSPHRSLHEEDLVHKFSYNLSQVPKTWHPLKTEKRTFQTTSFIEVSKSSEKKWNESLQKKENLAKEAVVYDKGTANDSVTLPDIFLENAKILNQLEETNNVTPNFNNHQKLSKRVFSLLLIGGKEGVSNIHVHKPINIWQCELHYNL</sequence>
<organism evidence="3 4">
    <name type="scientific">Clavelina lepadiformis</name>
    <name type="common">Light-bulb sea squirt</name>
    <name type="synonym">Ascidia lepadiformis</name>
    <dbReference type="NCBI Taxonomy" id="159417"/>
    <lineage>
        <taxon>Eukaryota</taxon>
        <taxon>Metazoa</taxon>
        <taxon>Chordata</taxon>
        <taxon>Tunicata</taxon>
        <taxon>Ascidiacea</taxon>
        <taxon>Aplousobranchia</taxon>
        <taxon>Clavelinidae</taxon>
        <taxon>Clavelina</taxon>
    </lineage>
</organism>
<dbReference type="InterPro" id="IPR051568">
    <property type="entry name" value="LZTR1/Attractin"/>
</dbReference>
<evidence type="ECO:0000313" key="4">
    <source>
        <dbReference type="Proteomes" id="UP001642483"/>
    </source>
</evidence>
<dbReference type="Proteomes" id="UP001642483">
    <property type="component" value="Unassembled WGS sequence"/>
</dbReference>
<dbReference type="Gene3D" id="2.120.10.80">
    <property type="entry name" value="Kelch-type beta propeller"/>
    <property type="match status" value="2"/>
</dbReference>
<dbReference type="Pfam" id="PF24681">
    <property type="entry name" value="Kelch_KLHDC2_KLHL20_DRC7"/>
    <property type="match status" value="1"/>
</dbReference>
<comment type="caution">
    <text evidence="3">The sequence shown here is derived from an EMBL/GenBank/DDBJ whole genome shotgun (WGS) entry which is preliminary data.</text>
</comment>
<dbReference type="InterPro" id="IPR015915">
    <property type="entry name" value="Kelch-typ_b-propeller"/>
</dbReference>
<proteinExistence type="predicted"/>
<evidence type="ECO:0000256" key="2">
    <source>
        <dbReference type="ARBA" id="ARBA00022737"/>
    </source>
</evidence>
<evidence type="ECO:0000313" key="3">
    <source>
        <dbReference type="EMBL" id="CAK8683373.1"/>
    </source>
</evidence>
<dbReference type="PANTHER" id="PTHR46376">
    <property type="entry name" value="LEUCINE-ZIPPER-LIKE TRANSCRIPTIONAL REGULATOR 1"/>
    <property type="match status" value="1"/>
</dbReference>
<reference evidence="3 4" key="1">
    <citation type="submission" date="2024-02" db="EMBL/GenBank/DDBJ databases">
        <authorList>
            <person name="Daric V."/>
            <person name="Darras S."/>
        </authorList>
    </citation>
    <scope>NUCLEOTIDE SEQUENCE [LARGE SCALE GENOMIC DNA]</scope>
</reference>
<keyword evidence="1" id="KW-0880">Kelch repeat</keyword>
<dbReference type="EMBL" id="CAWYQH010000097">
    <property type="protein sequence ID" value="CAK8683373.1"/>
    <property type="molecule type" value="Genomic_DNA"/>
</dbReference>
<gene>
    <name evidence="3" type="ORF">CVLEPA_LOCUS14454</name>
</gene>
<keyword evidence="4" id="KW-1185">Reference proteome</keyword>
<dbReference type="SUPFAM" id="SSF117281">
    <property type="entry name" value="Kelch motif"/>
    <property type="match status" value="1"/>
</dbReference>